<evidence type="ECO:0000256" key="1">
    <source>
        <dbReference type="SAM" id="Phobius"/>
    </source>
</evidence>
<organism evidence="2 3">
    <name type="scientific">Eremothecium sinecaudum</name>
    <dbReference type="NCBI Taxonomy" id="45286"/>
    <lineage>
        <taxon>Eukaryota</taxon>
        <taxon>Fungi</taxon>
        <taxon>Dikarya</taxon>
        <taxon>Ascomycota</taxon>
        <taxon>Saccharomycotina</taxon>
        <taxon>Saccharomycetes</taxon>
        <taxon>Saccharomycetales</taxon>
        <taxon>Saccharomycetaceae</taxon>
        <taxon>Eremothecium</taxon>
    </lineage>
</organism>
<dbReference type="AlphaFoldDB" id="A0A109UXA6"/>
<feature type="transmembrane region" description="Helical" evidence="1">
    <location>
        <begin position="12"/>
        <end position="34"/>
    </location>
</feature>
<keyword evidence="1" id="KW-1133">Transmembrane helix</keyword>
<reference evidence="2 3" key="1">
    <citation type="submission" date="2016-01" db="EMBL/GenBank/DDBJ databases">
        <title>Genome sequence of the yeast Holleya sinecauda.</title>
        <authorList>
            <person name="Dietrich F.S."/>
        </authorList>
    </citation>
    <scope>NUCLEOTIDE SEQUENCE [LARGE SCALE GENOMIC DNA]</scope>
    <source>
        <strain evidence="2 3">ATCC 58844</strain>
    </source>
</reference>
<dbReference type="GeneID" id="28722025"/>
<dbReference type="PANTHER" id="PTHR34292:SF2">
    <property type="entry name" value="OUTER SPORE WALL PROTEIN LDS1"/>
    <property type="match status" value="1"/>
</dbReference>
<feature type="transmembrane region" description="Helical" evidence="1">
    <location>
        <begin position="177"/>
        <end position="199"/>
    </location>
</feature>
<evidence type="ECO:0000313" key="2">
    <source>
        <dbReference type="EMBL" id="AMD18847.1"/>
    </source>
</evidence>
<protein>
    <submittedName>
        <fullName evidence="2">HBL055Wp</fullName>
    </submittedName>
</protein>
<keyword evidence="1" id="KW-0812">Transmembrane</keyword>
<feature type="transmembrane region" description="Helical" evidence="1">
    <location>
        <begin position="40"/>
        <end position="63"/>
    </location>
</feature>
<dbReference type="GO" id="GO:0005811">
    <property type="term" value="C:lipid droplet"/>
    <property type="evidence" value="ECO:0007669"/>
    <property type="project" value="TreeGrafter"/>
</dbReference>
<keyword evidence="3" id="KW-1185">Reference proteome</keyword>
<gene>
    <name evidence="2" type="ORF">AW171_hschr2369</name>
</gene>
<dbReference type="EMBL" id="CP014242">
    <property type="protein sequence ID" value="AMD18847.1"/>
    <property type="molecule type" value="Genomic_DNA"/>
</dbReference>
<dbReference type="PANTHER" id="PTHR34292">
    <property type="entry name" value="OUTER SPORE WALL PROTEIN LDS1"/>
    <property type="match status" value="1"/>
</dbReference>
<proteinExistence type="predicted"/>
<sequence>MVIGLFHPQIWIQAVALTVIYIITFITILGFLVFLWTPVFLPISVIFGPAGPLTYILTLYTNTQLITTYIVNSHLFVPLFDHTLSALLHVPMIVSVKKADLTEPKEINAHEVLTVLRLMISASVLIFLVAVPVVGPIILTFAMNMKFAYDNFERYLILNNLSQIKRRDFFYQHLVQFLYYGMSFTILGFVPLLSVWAMACYPLGVSMWGALNSPEFADIEGEIDH</sequence>
<dbReference type="RefSeq" id="XP_017985843.1">
    <property type="nucleotide sequence ID" value="XM_018130061.1"/>
</dbReference>
<dbReference type="GO" id="GO:0005628">
    <property type="term" value="C:prospore membrane"/>
    <property type="evidence" value="ECO:0007669"/>
    <property type="project" value="TreeGrafter"/>
</dbReference>
<dbReference type="OrthoDB" id="10012223at2759"/>
<keyword evidence="1" id="KW-0472">Membrane</keyword>
<name>A0A109UXA6_9SACH</name>
<dbReference type="InterPro" id="IPR052786">
    <property type="entry name" value="Spore_wall_assembly"/>
</dbReference>
<evidence type="ECO:0000313" key="3">
    <source>
        <dbReference type="Proteomes" id="UP000243052"/>
    </source>
</evidence>
<dbReference type="GO" id="GO:0005619">
    <property type="term" value="C:ascospore wall"/>
    <property type="evidence" value="ECO:0007669"/>
    <property type="project" value="TreeGrafter"/>
</dbReference>
<dbReference type="Proteomes" id="UP000243052">
    <property type="component" value="Chromosome ii"/>
</dbReference>
<accession>A0A109UXA6</accession>
<feature type="transmembrane region" description="Helical" evidence="1">
    <location>
        <begin position="114"/>
        <end position="139"/>
    </location>
</feature>